<comment type="caution">
    <text evidence="2">The sequence shown here is derived from an EMBL/GenBank/DDBJ whole genome shotgun (WGS) entry which is preliminary data.</text>
</comment>
<gene>
    <name evidence="2" type="ORF">NX722_11165</name>
</gene>
<sequence length="128" mass="14526">MSSRSLRRRQNDSTSQYETFTQIIIPWGIHQDGEASFKLPFFEESSGTKSAYVLLRTIIPVLENGGIAVLDEIDSDLHLHMLVKLIELFKYPHTNPHNAQLLFSGLARPAGTQPRVTLSCQPQFFVLR</sequence>
<feature type="domain" description="ATPase AAA-type core" evidence="1">
    <location>
        <begin position="35"/>
        <end position="104"/>
    </location>
</feature>
<dbReference type="Pfam" id="PF13304">
    <property type="entry name" value="AAA_21"/>
    <property type="match status" value="1"/>
</dbReference>
<proteinExistence type="predicted"/>
<organism evidence="2 3">
    <name type="scientific">Endozoicomonas gorgoniicola</name>
    <dbReference type="NCBI Taxonomy" id="1234144"/>
    <lineage>
        <taxon>Bacteria</taxon>
        <taxon>Pseudomonadati</taxon>
        <taxon>Pseudomonadota</taxon>
        <taxon>Gammaproteobacteria</taxon>
        <taxon>Oceanospirillales</taxon>
        <taxon>Endozoicomonadaceae</taxon>
        <taxon>Endozoicomonas</taxon>
    </lineage>
</organism>
<dbReference type="GO" id="GO:0005524">
    <property type="term" value="F:ATP binding"/>
    <property type="evidence" value="ECO:0007669"/>
    <property type="project" value="UniProtKB-KW"/>
</dbReference>
<evidence type="ECO:0000313" key="3">
    <source>
        <dbReference type="Proteomes" id="UP001209854"/>
    </source>
</evidence>
<accession>A0ABT3MUZ5</accession>
<dbReference type="InterPro" id="IPR003959">
    <property type="entry name" value="ATPase_AAA_core"/>
</dbReference>
<dbReference type="RefSeq" id="WP_262568042.1">
    <property type="nucleotide sequence ID" value="NZ_JAPFCC010000001.1"/>
</dbReference>
<dbReference type="Proteomes" id="UP001209854">
    <property type="component" value="Unassembled WGS sequence"/>
</dbReference>
<reference evidence="2 3" key="1">
    <citation type="submission" date="2022-10" db="EMBL/GenBank/DDBJ databases">
        <title>High-quality genome sequences of two octocoral-associated bacteria, Endozoicomonas euniceicola EF212 and Endozoicomonas gorgoniicola PS125.</title>
        <authorList>
            <person name="Chiou Y.-J."/>
            <person name="Chen Y.-H."/>
        </authorList>
    </citation>
    <scope>NUCLEOTIDE SEQUENCE [LARGE SCALE GENOMIC DNA]</scope>
    <source>
        <strain evidence="2 3">PS125</strain>
    </source>
</reference>
<keyword evidence="2" id="KW-0067">ATP-binding</keyword>
<keyword evidence="2" id="KW-0547">Nucleotide-binding</keyword>
<keyword evidence="3" id="KW-1185">Reference proteome</keyword>
<protein>
    <submittedName>
        <fullName evidence="2">ATP-binding protein</fullName>
    </submittedName>
</protein>
<name>A0ABT3MUZ5_9GAMM</name>
<evidence type="ECO:0000313" key="2">
    <source>
        <dbReference type="EMBL" id="MCW7553187.1"/>
    </source>
</evidence>
<dbReference type="EMBL" id="JAPFCC010000001">
    <property type="protein sequence ID" value="MCW7553187.1"/>
    <property type="molecule type" value="Genomic_DNA"/>
</dbReference>
<evidence type="ECO:0000259" key="1">
    <source>
        <dbReference type="Pfam" id="PF13304"/>
    </source>
</evidence>